<accession>A0A402CWQ0</accession>
<name>A0A402CWQ0_9BACT</name>
<organism evidence="2 3">
    <name type="scientific">Capsulimonas corticalis</name>
    <dbReference type="NCBI Taxonomy" id="2219043"/>
    <lineage>
        <taxon>Bacteria</taxon>
        <taxon>Bacillati</taxon>
        <taxon>Armatimonadota</taxon>
        <taxon>Armatimonadia</taxon>
        <taxon>Capsulimonadales</taxon>
        <taxon>Capsulimonadaceae</taxon>
        <taxon>Capsulimonas</taxon>
    </lineage>
</organism>
<evidence type="ECO:0000256" key="1">
    <source>
        <dbReference type="SAM" id="MobiDB-lite"/>
    </source>
</evidence>
<dbReference type="AlphaFoldDB" id="A0A402CWQ0"/>
<proteinExistence type="predicted"/>
<evidence type="ECO:0000313" key="2">
    <source>
        <dbReference type="EMBL" id="BDI34222.1"/>
    </source>
</evidence>
<protein>
    <submittedName>
        <fullName evidence="2">Uncharacterized protein</fullName>
    </submittedName>
</protein>
<sequence>MEKDLLLLKAEASAAIQTQIVGIRAGASADASAAASRNLVAQRKDLEEWRSPLSTALRGTRKASSNSAHVCRRDVSEPGV</sequence>
<feature type="compositionally biased region" description="Basic and acidic residues" evidence="1">
    <location>
        <begin position="71"/>
        <end position="80"/>
    </location>
</feature>
<keyword evidence="3" id="KW-1185">Reference proteome</keyword>
<reference evidence="2 3" key="1">
    <citation type="journal article" date="2019" name="Int. J. Syst. Evol. Microbiol.">
        <title>Capsulimonas corticalis gen. nov., sp. nov., an aerobic capsulated bacterium, of a novel bacterial order, Capsulimonadales ord. nov., of the class Armatimonadia of the phylum Armatimonadetes.</title>
        <authorList>
            <person name="Li J."/>
            <person name="Kudo C."/>
            <person name="Tonouchi A."/>
        </authorList>
    </citation>
    <scope>NUCLEOTIDE SEQUENCE [LARGE SCALE GENOMIC DNA]</scope>
    <source>
        <strain evidence="2 3">AX-7</strain>
    </source>
</reference>
<dbReference type="Proteomes" id="UP000287394">
    <property type="component" value="Chromosome"/>
</dbReference>
<feature type="region of interest" description="Disordered" evidence="1">
    <location>
        <begin position="56"/>
        <end position="80"/>
    </location>
</feature>
<dbReference type="KEGG" id="ccot:CCAX7_62730"/>
<gene>
    <name evidence="2" type="ORF">CCAX7_62730</name>
</gene>
<evidence type="ECO:0000313" key="3">
    <source>
        <dbReference type="Proteomes" id="UP000287394"/>
    </source>
</evidence>
<dbReference type="EMBL" id="AP025739">
    <property type="protein sequence ID" value="BDI34222.1"/>
    <property type="molecule type" value="Genomic_DNA"/>
</dbReference>